<comment type="caution">
    <text evidence="3">The sequence shown here is derived from an EMBL/GenBank/DDBJ whole genome shotgun (WGS) entry which is preliminary data.</text>
</comment>
<dbReference type="InterPro" id="IPR050126">
    <property type="entry name" value="Ap4A_hydrolase"/>
</dbReference>
<dbReference type="GO" id="GO:0016791">
    <property type="term" value="F:phosphatase activity"/>
    <property type="evidence" value="ECO:0007669"/>
    <property type="project" value="TreeGrafter"/>
</dbReference>
<protein>
    <submittedName>
        <fullName evidence="3">Phosphodiesterase</fullName>
    </submittedName>
</protein>
<evidence type="ECO:0000256" key="1">
    <source>
        <dbReference type="ARBA" id="ARBA00008950"/>
    </source>
</evidence>
<dbReference type="InterPro" id="IPR029052">
    <property type="entry name" value="Metallo-depent_PP-like"/>
</dbReference>
<dbReference type="AlphaFoldDB" id="A0A939BM83"/>
<dbReference type="Gene3D" id="3.60.21.10">
    <property type="match status" value="1"/>
</dbReference>
<dbReference type="Pfam" id="PF12850">
    <property type="entry name" value="Metallophos_2"/>
    <property type="match status" value="1"/>
</dbReference>
<dbReference type="CDD" id="cd00838">
    <property type="entry name" value="MPP_superfamily"/>
    <property type="match status" value="1"/>
</dbReference>
<reference evidence="3" key="1">
    <citation type="submission" date="2021-01" db="EMBL/GenBank/DDBJ databases">
        <title>Genomic Encyclopedia of Type Strains, Phase IV (KMG-IV): sequencing the most valuable type-strain genomes for metagenomic binning, comparative biology and taxonomic classification.</title>
        <authorList>
            <person name="Goeker M."/>
        </authorList>
    </citation>
    <scope>NUCLEOTIDE SEQUENCE</scope>
    <source>
        <strain evidence="3">DSM 23230</strain>
    </source>
</reference>
<dbReference type="GO" id="GO:0005737">
    <property type="term" value="C:cytoplasm"/>
    <property type="evidence" value="ECO:0007669"/>
    <property type="project" value="TreeGrafter"/>
</dbReference>
<keyword evidence="4" id="KW-1185">Reference proteome</keyword>
<dbReference type="Proteomes" id="UP000774000">
    <property type="component" value="Unassembled WGS sequence"/>
</dbReference>
<evidence type="ECO:0000313" key="4">
    <source>
        <dbReference type="Proteomes" id="UP000774000"/>
    </source>
</evidence>
<dbReference type="EMBL" id="JAFBDQ010000003">
    <property type="protein sequence ID" value="MBM7555800.1"/>
    <property type="molecule type" value="Genomic_DNA"/>
</dbReference>
<gene>
    <name evidence="3" type="ORF">JOC47_000634</name>
</gene>
<dbReference type="InterPro" id="IPR024654">
    <property type="entry name" value="Calcineurin-like_PHP_lpxH"/>
</dbReference>
<name>A0A939BM83_9FIRM</name>
<dbReference type="SUPFAM" id="SSF56300">
    <property type="entry name" value="Metallo-dependent phosphatases"/>
    <property type="match status" value="1"/>
</dbReference>
<dbReference type="RefSeq" id="WP_204700526.1">
    <property type="nucleotide sequence ID" value="NZ_JAFBDQ010000003.1"/>
</dbReference>
<comment type="similarity">
    <text evidence="1">Belongs to the metallophosphoesterase superfamily. YfcE family.</text>
</comment>
<evidence type="ECO:0000313" key="3">
    <source>
        <dbReference type="EMBL" id="MBM7555800.1"/>
    </source>
</evidence>
<feature type="domain" description="Calcineurin-like phosphoesterase" evidence="2">
    <location>
        <begin position="1"/>
        <end position="213"/>
    </location>
</feature>
<dbReference type="PIRSF" id="PIRSF000883">
    <property type="entry name" value="Pesterase_MJ0912"/>
    <property type="match status" value="1"/>
</dbReference>
<accession>A0A939BM83</accession>
<dbReference type="PANTHER" id="PTHR42850">
    <property type="entry name" value="METALLOPHOSPHOESTERASE"/>
    <property type="match status" value="1"/>
</dbReference>
<sequence length="249" mass="28497">MKIAVFSDIHGNYTAWKKAFSIMQAKNIDKYLCAGDLVGYGPRPNEVINHIKEQQETGLDITIVPGNHDYGVINEQSLKRFNSHAKQAIRWTRKELNATNKQFLEELPLSWSNEEILLAHGTPNNPIWQYLKGWNVNHIFAEYDFKYCFVGHTHLLQSFIAPLDSAEAKKTELSTNQSLTLESQQRVVINDGSIGQPRDHNPQGSFIILDTSKNKIDVIRFQYNINQTQQLIYDSDLPNLEGERLAEGR</sequence>
<evidence type="ECO:0000259" key="2">
    <source>
        <dbReference type="Pfam" id="PF12850"/>
    </source>
</evidence>
<proteinExistence type="inferred from homology"/>
<organism evidence="3 4">
    <name type="scientific">Halanaerobacter jeridensis</name>
    <dbReference type="NCBI Taxonomy" id="706427"/>
    <lineage>
        <taxon>Bacteria</taxon>
        <taxon>Bacillati</taxon>
        <taxon>Bacillota</taxon>
        <taxon>Clostridia</taxon>
        <taxon>Halanaerobiales</taxon>
        <taxon>Halobacteroidaceae</taxon>
        <taxon>Halanaerobacter</taxon>
    </lineage>
</organism>
<dbReference type="InterPro" id="IPR011152">
    <property type="entry name" value="Pesterase_MJ0912"/>
</dbReference>
<dbReference type="PANTHER" id="PTHR42850:SF2">
    <property type="entry name" value="BLL5683 PROTEIN"/>
    <property type="match status" value="1"/>
</dbReference>